<feature type="domain" description="Luciferase-like" evidence="8">
    <location>
        <begin position="28"/>
        <end position="378"/>
    </location>
</feature>
<proteinExistence type="inferred from homology"/>
<organism evidence="9 10">
    <name type="scientific">Actinacidiphila reveromycinica</name>
    <dbReference type="NCBI Taxonomy" id="659352"/>
    <lineage>
        <taxon>Bacteria</taxon>
        <taxon>Bacillati</taxon>
        <taxon>Actinomycetota</taxon>
        <taxon>Actinomycetes</taxon>
        <taxon>Kitasatosporales</taxon>
        <taxon>Streptomycetaceae</taxon>
        <taxon>Actinacidiphila</taxon>
    </lineage>
</organism>
<feature type="binding site" evidence="6">
    <location>
        <position position="89"/>
    </location>
    <ligand>
        <name>FMN</name>
        <dbReference type="ChEBI" id="CHEBI:58210"/>
    </ligand>
</feature>
<gene>
    <name evidence="9" type="ORF">RVR_5370</name>
</gene>
<reference evidence="9 10" key="2">
    <citation type="journal article" date="2011" name="J. Antibiot.">
        <title>Furaquinocins I and J: novel polyketide isoprenoid hybrid compounds from Streptomyces reveromyceticus SN-593.</title>
        <authorList>
            <person name="Panthee S."/>
            <person name="Takahashi S."/>
            <person name="Takagi H."/>
            <person name="Nogawa T."/>
            <person name="Oowada E."/>
            <person name="Uramoto M."/>
            <person name="Osada H."/>
        </authorList>
    </citation>
    <scope>NUCLEOTIDE SEQUENCE [LARGE SCALE GENOMIC DNA]</scope>
    <source>
        <strain evidence="9 10">SN-593</strain>
    </source>
</reference>
<dbReference type="RefSeq" id="WP_202235011.1">
    <property type="nucleotide sequence ID" value="NZ_AP018365.1"/>
</dbReference>
<reference evidence="9 10" key="1">
    <citation type="journal article" date="2010" name="J. Bacteriol.">
        <title>Biochemical characterization of a novel indole prenyltransferase from Streptomyces sp. SN-593.</title>
        <authorList>
            <person name="Takahashi S."/>
            <person name="Takagi H."/>
            <person name="Toyoda A."/>
            <person name="Uramoto M."/>
            <person name="Nogawa T."/>
            <person name="Ueki M."/>
            <person name="Sakaki Y."/>
            <person name="Osada H."/>
        </authorList>
    </citation>
    <scope>NUCLEOTIDE SEQUENCE [LARGE SCALE GENOMIC DNA]</scope>
    <source>
        <strain evidence="9 10">SN-593</strain>
    </source>
</reference>
<dbReference type="KEGG" id="arev:RVR_5370"/>
<dbReference type="InterPro" id="IPR051260">
    <property type="entry name" value="Diverse_substr_monoxygenases"/>
</dbReference>
<name>A0A7U3UUE7_9ACTN</name>
<keyword evidence="3" id="KW-0560">Oxidoreductase</keyword>
<evidence type="ECO:0000259" key="8">
    <source>
        <dbReference type="Pfam" id="PF00296"/>
    </source>
</evidence>
<evidence type="ECO:0000256" key="7">
    <source>
        <dbReference type="SAM" id="MobiDB-lite"/>
    </source>
</evidence>
<feature type="binding site" evidence="6">
    <location>
        <position position="212"/>
    </location>
    <ligand>
        <name>FMN</name>
        <dbReference type="ChEBI" id="CHEBI:58210"/>
    </ligand>
</feature>
<dbReference type="GO" id="GO:0004497">
    <property type="term" value="F:monooxygenase activity"/>
    <property type="evidence" value="ECO:0007669"/>
    <property type="project" value="UniProtKB-KW"/>
</dbReference>
<protein>
    <submittedName>
        <fullName evidence="9">Putative monooxygenase</fullName>
    </submittedName>
</protein>
<dbReference type="EMBL" id="AP018365">
    <property type="protein sequence ID" value="BBA98954.1"/>
    <property type="molecule type" value="Genomic_DNA"/>
</dbReference>
<dbReference type="Gene3D" id="3.20.20.30">
    <property type="entry name" value="Luciferase-like domain"/>
    <property type="match status" value="1"/>
</dbReference>
<dbReference type="InterPro" id="IPR016215">
    <property type="entry name" value="NTA_MOA"/>
</dbReference>
<keyword evidence="2 6" id="KW-0288">FMN</keyword>
<evidence type="ECO:0000256" key="1">
    <source>
        <dbReference type="ARBA" id="ARBA00022630"/>
    </source>
</evidence>
<evidence type="ECO:0000256" key="4">
    <source>
        <dbReference type="ARBA" id="ARBA00023033"/>
    </source>
</evidence>
<reference evidence="9 10" key="3">
    <citation type="journal article" date="2011" name="Nat. Chem. Biol.">
        <title>Reveromycin A biosynthesis uses RevG and RevJ for stereospecific spiroacetal formation.</title>
        <authorList>
            <person name="Takahashi S."/>
            <person name="Toyoda A."/>
            <person name="Sekiyama Y."/>
            <person name="Takagi H."/>
            <person name="Nogawa T."/>
            <person name="Uramoto M."/>
            <person name="Suzuki R."/>
            <person name="Koshino H."/>
            <person name="Kumano T."/>
            <person name="Panthee S."/>
            <person name="Dairi T."/>
            <person name="Ishikawa J."/>
            <person name="Ikeda H."/>
            <person name="Sakaki Y."/>
            <person name="Osada H."/>
        </authorList>
    </citation>
    <scope>NUCLEOTIDE SEQUENCE [LARGE SCALE GENOMIC DNA]</scope>
    <source>
        <strain evidence="9 10">SN-593</strain>
    </source>
</reference>
<dbReference type="Proteomes" id="UP000595703">
    <property type="component" value="Chromosome"/>
</dbReference>
<keyword evidence="1 6" id="KW-0285">Flavoprotein</keyword>
<dbReference type="AlphaFoldDB" id="A0A7U3UUE7"/>
<accession>A0A7U3UUE7</accession>
<dbReference type="SUPFAM" id="SSF51679">
    <property type="entry name" value="Bacterial luciferase-like"/>
    <property type="match status" value="1"/>
</dbReference>
<dbReference type="InterPro" id="IPR011251">
    <property type="entry name" value="Luciferase-like_dom"/>
</dbReference>
<evidence type="ECO:0000256" key="5">
    <source>
        <dbReference type="ARBA" id="ARBA00033748"/>
    </source>
</evidence>
<evidence type="ECO:0000313" key="10">
    <source>
        <dbReference type="Proteomes" id="UP000595703"/>
    </source>
</evidence>
<evidence type="ECO:0000256" key="3">
    <source>
        <dbReference type="ARBA" id="ARBA00023002"/>
    </source>
</evidence>
<sequence length="447" mass="48027">MSAKRPRTLKTVTGAGGTSETYELAVDPTRSTLDTATRVAWLAEAARIDALFTADLLSFGAQGAIGSQEPLVFVSALSQVTSRIGLIATVSTTFHHPYNLARLFGTLDHVSNGRAAWNLVTSSVGEENFGPDGLPGPEERYARAAESLEVVNALWDSWRPGALTAGADGGAALRPDLVRPIDHAGRYFTVAGPLNIPPLPQRRPVQFQAGQSEAGRALGARYAEVVFTSLPTLDIALDFTRKIRGEAERFGRPGGLPLIFSSFHATYGATEAEARRLVRERRESIDFERGRAQVADMLGGGVDLSDLPLDAKLPESLLPDIGTVGRRRGRVDIFAGYVRQGYTLRELVIAAQDTGHWAAAGTPEQLADAVEERFRAGVLDVISLGGLADPRQHDFVVNGLLHELRRRGIVADDYAGPTLRENLGLELPPRDGDFDAPAAGRTPAPTR</sequence>
<feature type="binding site" evidence="6">
    <location>
        <position position="55"/>
    </location>
    <ligand>
        <name>FMN</name>
        <dbReference type="ChEBI" id="CHEBI:58210"/>
    </ligand>
</feature>
<dbReference type="InterPro" id="IPR036661">
    <property type="entry name" value="Luciferase-like_sf"/>
</dbReference>
<dbReference type="PANTHER" id="PTHR30011">
    <property type="entry name" value="ALKANESULFONATE MONOOXYGENASE-RELATED"/>
    <property type="match status" value="1"/>
</dbReference>
<dbReference type="Pfam" id="PF00296">
    <property type="entry name" value="Bac_luciferase"/>
    <property type="match status" value="1"/>
</dbReference>
<comment type="similarity">
    <text evidence="5">Belongs to the NtaA/SnaA/DszA monooxygenase family.</text>
</comment>
<feature type="binding site" evidence="6">
    <location>
        <position position="141"/>
    </location>
    <ligand>
        <name>FMN</name>
        <dbReference type="ChEBI" id="CHEBI:58210"/>
    </ligand>
</feature>
<evidence type="ECO:0000313" key="9">
    <source>
        <dbReference type="EMBL" id="BBA98954.1"/>
    </source>
</evidence>
<reference evidence="9 10" key="4">
    <citation type="journal article" date="2020" name="Sci. Rep.">
        <title>beta-carboline chemical signals induce reveromycin production through a LuxR family regulator in Streptomyces sp. SN-593.</title>
        <authorList>
            <person name="Panthee S."/>
            <person name="Kito N."/>
            <person name="Hayashi T."/>
            <person name="Shimizu T."/>
            <person name="Ishikawa J."/>
            <person name="Hamamoto H."/>
            <person name="Osada H."/>
            <person name="Takahashi S."/>
        </authorList>
    </citation>
    <scope>NUCLEOTIDE SEQUENCE [LARGE SCALE GENOMIC DNA]</scope>
    <source>
        <strain evidence="9 10">SN-593</strain>
    </source>
</reference>
<dbReference type="PANTHER" id="PTHR30011:SF16">
    <property type="entry name" value="C2H2 FINGER DOMAIN TRANSCRIPTION FACTOR (EUROFUNG)-RELATED"/>
    <property type="match status" value="1"/>
</dbReference>
<evidence type="ECO:0000256" key="2">
    <source>
        <dbReference type="ARBA" id="ARBA00022643"/>
    </source>
</evidence>
<feature type="region of interest" description="Disordered" evidence="7">
    <location>
        <begin position="421"/>
        <end position="447"/>
    </location>
</feature>
<dbReference type="PIRSF" id="PIRSF000337">
    <property type="entry name" value="NTA_MOA"/>
    <property type="match status" value="1"/>
</dbReference>
<keyword evidence="4 9" id="KW-0503">Monooxygenase</keyword>
<evidence type="ECO:0000256" key="6">
    <source>
        <dbReference type="PIRSR" id="PIRSR000337-1"/>
    </source>
</evidence>
<feature type="compositionally biased region" description="Low complexity" evidence="7">
    <location>
        <begin position="436"/>
        <end position="447"/>
    </location>
</feature>
<dbReference type="NCBIfam" id="TIGR03860">
    <property type="entry name" value="FMN_nitrolo"/>
    <property type="match status" value="1"/>
</dbReference>
<keyword evidence="10" id="KW-1185">Reference proteome</keyword>
<dbReference type="GO" id="GO:0016705">
    <property type="term" value="F:oxidoreductase activity, acting on paired donors, with incorporation or reduction of molecular oxygen"/>
    <property type="evidence" value="ECO:0007669"/>
    <property type="project" value="InterPro"/>
</dbReference>